<protein>
    <recommendedName>
        <fullName evidence="7">Xylanolytic transcriptional activator regulatory domain-containing protein</fullName>
    </recommendedName>
</protein>
<dbReference type="PANTHER" id="PTHR31845:SF17">
    <property type="entry name" value="ZN(II)2CYS6 TRANSCRIPTION FACTOR (EUROFUNG)"/>
    <property type="match status" value="1"/>
</dbReference>
<dbReference type="Proteomes" id="UP000289152">
    <property type="component" value="Unassembled WGS sequence"/>
</dbReference>
<keyword evidence="9" id="KW-1185">Reference proteome</keyword>
<evidence type="ECO:0000313" key="9">
    <source>
        <dbReference type="Proteomes" id="UP000289152"/>
    </source>
</evidence>
<accession>A0A4V1M485</accession>
<dbReference type="InterPro" id="IPR007219">
    <property type="entry name" value="XnlR_reg_dom"/>
</dbReference>
<feature type="compositionally biased region" description="Low complexity" evidence="6">
    <location>
        <begin position="235"/>
        <end position="246"/>
    </location>
</feature>
<dbReference type="AlphaFoldDB" id="A0A4V1M485"/>
<evidence type="ECO:0000256" key="6">
    <source>
        <dbReference type="SAM" id="MobiDB-lite"/>
    </source>
</evidence>
<dbReference type="SMART" id="SM00906">
    <property type="entry name" value="Fungal_trans"/>
    <property type="match status" value="1"/>
</dbReference>
<organism evidence="8 9">
    <name type="scientific">Tremella mesenterica</name>
    <name type="common">Jelly fungus</name>
    <dbReference type="NCBI Taxonomy" id="5217"/>
    <lineage>
        <taxon>Eukaryota</taxon>
        <taxon>Fungi</taxon>
        <taxon>Dikarya</taxon>
        <taxon>Basidiomycota</taxon>
        <taxon>Agaricomycotina</taxon>
        <taxon>Tremellomycetes</taxon>
        <taxon>Tremellales</taxon>
        <taxon>Tremellaceae</taxon>
        <taxon>Tremella</taxon>
    </lineage>
</organism>
<evidence type="ECO:0000256" key="5">
    <source>
        <dbReference type="ARBA" id="ARBA00023242"/>
    </source>
</evidence>
<keyword evidence="5" id="KW-0539">Nucleus</keyword>
<sequence>MVIKHEMTDVSSSIPSFGRPVSWSGERDDGTNDLEHEEDNDYSPGSGDQAGWNAPSGSGQLHEGARRGKEKRGLIARVNRACPGRNAGDSSSDDRIRSLENKVSGIQDTLSELVVAIRASLSAPQPAVPNVSSESVQSISVSPRAKMPEIANAYKPPLATTLGSLAPHGGGFNLAHHSPYPSSAIDRSVGPFSRSGSNFRMTPINQPSSSSVNTMKQETPSWGAPARPQLNPIPSSSTQLTSQSMLDTEHHRGQRFSPVLTPRDENDRPYSTLPPSRAGSLGPDDLLDAETITNPLGAMSNMAGLVEAAVERAREEQAKSMGNQHNGNGKRPFADSLDGTTTHKVPKKSRLLEQRPTGHEIVEAQNLPPTPSGLKGKTRARKTHVHAFPDAVAEGYVSEEEGREMMKVFYAGSSNYIPCYDPVMDTWESLRLRSPFSITAIIYVGARVRDGGAGPPSETQRLCRLHAEKIGNTLFNPVTRIEAVQGMILLSTFSNESGWLPGGHAVRMAIDMGINKSFLLLLKSGMGRGKSKEELEQVDRPLVVQSRVWFCLYLMEHQMAYGTGRPAILAEDETIQHARPPLHVELTASPDQPLTETAMQRLKEANAQFDAWEREWDIVFSKRFSKTRGDFFRESLIIQRQYAELFVNSQLLRGIRDPHDVVNMPEEKRLLAIRAMRNAQTCLDICLHGQNYRNGLRYAVHYVHVCAAFAASFLIRIARLFPHELDLKKTAKDVEELATVLAEIPAGRYARSLRLILRRARRNNVIPAPSAATSPLKSMATLPAPAMAQPEQHGLPFSLSPLMSSQPHRPQMGPSQIQPVQAPTASPGNAFFAQNPVLNESPLSGQDIFEFDSLFAQETLERAGLTLDDSNQLPLFLDGQSLGAEAGMMEMVPYLGLEQYFLPANVDDLLGQQIGGPRWTGGDQTGQPSGQGNAPGDVWW</sequence>
<dbReference type="STRING" id="5217.A0A4V1M485"/>
<feature type="region of interest" description="Disordered" evidence="6">
    <location>
        <begin position="804"/>
        <end position="823"/>
    </location>
</feature>
<dbReference type="CDD" id="cd12148">
    <property type="entry name" value="fungal_TF_MHR"/>
    <property type="match status" value="1"/>
</dbReference>
<feature type="region of interest" description="Disordered" evidence="6">
    <location>
        <begin position="1"/>
        <end position="73"/>
    </location>
</feature>
<keyword evidence="3" id="KW-0238">DNA-binding</keyword>
<dbReference type="GO" id="GO:0008270">
    <property type="term" value="F:zinc ion binding"/>
    <property type="evidence" value="ECO:0007669"/>
    <property type="project" value="InterPro"/>
</dbReference>
<reference evidence="8 9" key="1">
    <citation type="submission" date="2016-06" db="EMBL/GenBank/DDBJ databases">
        <title>Evolution of pathogenesis and genome organization in the Tremellales.</title>
        <authorList>
            <person name="Cuomo C."/>
            <person name="Litvintseva A."/>
            <person name="Heitman J."/>
            <person name="Chen Y."/>
            <person name="Sun S."/>
            <person name="Springer D."/>
            <person name="Dromer F."/>
            <person name="Young S."/>
            <person name="Zeng Q."/>
            <person name="Chapman S."/>
            <person name="Gujja S."/>
            <person name="Saif S."/>
            <person name="Birren B."/>
        </authorList>
    </citation>
    <scope>NUCLEOTIDE SEQUENCE [LARGE SCALE GENOMIC DNA]</scope>
    <source>
        <strain evidence="8 9">ATCC 28783</strain>
    </source>
</reference>
<dbReference type="InParanoid" id="A0A4V1M485"/>
<evidence type="ECO:0000313" key="8">
    <source>
        <dbReference type="EMBL" id="RXK39487.1"/>
    </source>
</evidence>
<dbReference type="GO" id="GO:0000981">
    <property type="term" value="F:DNA-binding transcription factor activity, RNA polymerase II-specific"/>
    <property type="evidence" value="ECO:0007669"/>
    <property type="project" value="TreeGrafter"/>
</dbReference>
<evidence type="ECO:0000256" key="3">
    <source>
        <dbReference type="ARBA" id="ARBA00023125"/>
    </source>
</evidence>
<dbReference type="PANTHER" id="PTHR31845">
    <property type="entry name" value="FINGER DOMAIN PROTEIN, PUTATIVE-RELATED"/>
    <property type="match status" value="1"/>
</dbReference>
<gene>
    <name evidence="8" type="ORF">M231_03155</name>
</gene>
<comment type="subcellular location">
    <subcellularLocation>
        <location evidence="1">Nucleus</location>
    </subcellularLocation>
</comment>
<dbReference type="GO" id="GO:0000976">
    <property type="term" value="F:transcription cis-regulatory region binding"/>
    <property type="evidence" value="ECO:0007669"/>
    <property type="project" value="TreeGrafter"/>
</dbReference>
<evidence type="ECO:0000256" key="2">
    <source>
        <dbReference type="ARBA" id="ARBA00023015"/>
    </source>
</evidence>
<feature type="region of interest" description="Disordered" evidence="6">
    <location>
        <begin position="193"/>
        <end position="284"/>
    </location>
</feature>
<dbReference type="VEuPathDB" id="FungiDB:TREMEDRAFT_73857"/>
<feature type="region of interest" description="Disordered" evidence="6">
    <location>
        <begin position="913"/>
        <end position="940"/>
    </location>
</feature>
<feature type="domain" description="Xylanolytic transcriptional activator regulatory" evidence="7">
    <location>
        <begin position="498"/>
        <end position="587"/>
    </location>
</feature>
<dbReference type="InterPro" id="IPR051089">
    <property type="entry name" value="prtT"/>
</dbReference>
<evidence type="ECO:0000256" key="1">
    <source>
        <dbReference type="ARBA" id="ARBA00004123"/>
    </source>
</evidence>
<dbReference type="GO" id="GO:0005634">
    <property type="term" value="C:nucleus"/>
    <property type="evidence" value="ECO:0007669"/>
    <property type="project" value="UniProtKB-SubCell"/>
</dbReference>
<feature type="compositionally biased region" description="Basic and acidic residues" evidence="6">
    <location>
        <begin position="63"/>
        <end position="73"/>
    </location>
</feature>
<feature type="compositionally biased region" description="Polar residues" evidence="6">
    <location>
        <begin position="194"/>
        <end position="220"/>
    </location>
</feature>
<feature type="region of interest" description="Disordered" evidence="6">
    <location>
        <begin position="320"/>
        <end position="345"/>
    </location>
</feature>
<dbReference type="OrthoDB" id="4454541at2759"/>
<dbReference type="Pfam" id="PF04082">
    <property type="entry name" value="Fungal_trans"/>
    <property type="match status" value="1"/>
</dbReference>
<proteinExistence type="predicted"/>
<comment type="caution">
    <text evidence="8">The sequence shown here is derived from an EMBL/GenBank/DDBJ whole genome shotgun (WGS) entry which is preliminary data.</text>
</comment>
<evidence type="ECO:0000256" key="4">
    <source>
        <dbReference type="ARBA" id="ARBA00023163"/>
    </source>
</evidence>
<keyword evidence="4" id="KW-0804">Transcription</keyword>
<dbReference type="EMBL" id="SDIL01000030">
    <property type="protein sequence ID" value="RXK39487.1"/>
    <property type="molecule type" value="Genomic_DNA"/>
</dbReference>
<name>A0A4V1M485_TREME</name>
<evidence type="ECO:0000259" key="7">
    <source>
        <dbReference type="SMART" id="SM00906"/>
    </source>
</evidence>
<feature type="compositionally biased region" description="Basic and acidic residues" evidence="6">
    <location>
        <begin position="25"/>
        <end position="34"/>
    </location>
</feature>
<keyword evidence="2" id="KW-0805">Transcription regulation</keyword>
<dbReference type="GO" id="GO:0006351">
    <property type="term" value="P:DNA-templated transcription"/>
    <property type="evidence" value="ECO:0007669"/>
    <property type="project" value="InterPro"/>
</dbReference>